<feature type="domain" description="DUF6894" evidence="1">
    <location>
        <begin position="3"/>
        <end position="69"/>
    </location>
</feature>
<dbReference type="EMBL" id="CP102845">
    <property type="protein sequence ID" value="UVF17846.1"/>
    <property type="molecule type" value="Genomic_DNA"/>
</dbReference>
<accession>A0ABY5RKU5</accession>
<name>A0ABY5RKU5_9HYPH</name>
<evidence type="ECO:0000313" key="2">
    <source>
        <dbReference type="EMBL" id="UVF17846.1"/>
    </source>
</evidence>
<protein>
    <recommendedName>
        <fullName evidence="1">DUF6894 domain-containing protein</fullName>
    </recommendedName>
</protein>
<dbReference type="Proteomes" id="UP001017257">
    <property type="component" value="Chromosome"/>
</dbReference>
<dbReference type="InterPro" id="IPR054189">
    <property type="entry name" value="DUF6894"/>
</dbReference>
<dbReference type="Pfam" id="PF21834">
    <property type="entry name" value="DUF6894"/>
    <property type="match status" value="1"/>
</dbReference>
<evidence type="ECO:0000313" key="3">
    <source>
        <dbReference type="Proteomes" id="UP001017257"/>
    </source>
</evidence>
<organism evidence="2 3">
    <name type="scientific">Microvirga terrae</name>
    <dbReference type="NCBI Taxonomy" id="2740529"/>
    <lineage>
        <taxon>Bacteria</taxon>
        <taxon>Pseudomonadati</taxon>
        <taxon>Pseudomonadota</taxon>
        <taxon>Alphaproteobacteria</taxon>
        <taxon>Hyphomicrobiales</taxon>
        <taxon>Methylobacteriaceae</taxon>
        <taxon>Microvirga</taxon>
    </lineage>
</organism>
<gene>
    <name evidence="2" type="ORF">HPT29_015090</name>
</gene>
<reference evidence="2" key="1">
    <citation type="submission" date="2022-08" db="EMBL/GenBank/DDBJ databases">
        <title>Microvirga terrae sp. nov., isolated from soil.</title>
        <authorList>
            <person name="Kim K.H."/>
            <person name="Seo Y.L."/>
            <person name="Kim J.M."/>
            <person name="Lee J.K."/>
            <person name="Han D.M."/>
            <person name="Jeon C.O."/>
        </authorList>
    </citation>
    <scope>NUCLEOTIDE SEQUENCE</scope>
    <source>
        <strain evidence="2">R24</strain>
    </source>
</reference>
<evidence type="ECO:0000259" key="1">
    <source>
        <dbReference type="Pfam" id="PF21834"/>
    </source>
</evidence>
<sequence>MARYHFHVQLADRLIPDREGVDLPNLRSAFEPGNAAACASWDALLDVIGCMPNRITVITDEAGRIVFVLAV</sequence>
<keyword evidence="3" id="KW-1185">Reference proteome</keyword>
<proteinExistence type="predicted"/>
<dbReference type="RefSeq" id="WP_173948173.1">
    <property type="nucleotide sequence ID" value="NZ_CP102845.1"/>
</dbReference>